<name>A0A4R7VXC2_9PSEU</name>
<dbReference type="CDD" id="cd07814">
    <property type="entry name" value="SRPBCC_CalC_Aha1-like"/>
    <property type="match status" value="1"/>
</dbReference>
<evidence type="ECO:0000313" key="4">
    <source>
        <dbReference type="Proteomes" id="UP000294927"/>
    </source>
</evidence>
<evidence type="ECO:0000256" key="1">
    <source>
        <dbReference type="ARBA" id="ARBA00006817"/>
    </source>
</evidence>
<accession>A0A4R7VXC2</accession>
<dbReference type="InterPro" id="IPR013538">
    <property type="entry name" value="ASHA1/2-like_C"/>
</dbReference>
<dbReference type="AlphaFoldDB" id="A0A4R7VXC2"/>
<sequence length="138" mass="15233">MTETIHVDQFLAQPPAEVWRMLVEPGRLASWWAPGDIAPEVGHQFSLDMGAWGAQRCTVIEVEDGRLISYTFGEGNVDWTITWRLEPEGVGTRLFLAHAGFDLDDPRHADAYRNMARGWAGAVLPRLVKVMAGATATG</sequence>
<evidence type="ECO:0000313" key="3">
    <source>
        <dbReference type="EMBL" id="TDV53867.1"/>
    </source>
</evidence>
<dbReference type="Proteomes" id="UP000294927">
    <property type="component" value="Unassembled WGS sequence"/>
</dbReference>
<reference evidence="3 4" key="1">
    <citation type="submission" date="2019-03" db="EMBL/GenBank/DDBJ databases">
        <title>Genomic Encyclopedia of Archaeal and Bacterial Type Strains, Phase II (KMG-II): from individual species to whole genera.</title>
        <authorList>
            <person name="Goeker M."/>
        </authorList>
    </citation>
    <scope>NUCLEOTIDE SEQUENCE [LARGE SCALE GENOMIC DNA]</scope>
    <source>
        <strain evidence="3 4">DSM 45499</strain>
    </source>
</reference>
<dbReference type="SUPFAM" id="SSF55961">
    <property type="entry name" value="Bet v1-like"/>
    <property type="match status" value="1"/>
</dbReference>
<protein>
    <submittedName>
        <fullName evidence="3">Uncharacterized protein YndB with AHSA1/START domain</fullName>
    </submittedName>
</protein>
<dbReference type="RefSeq" id="WP_133902883.1">
    <property type="nucleotide sequence ID" value="NZ_SOCP01000004.1"/>
</dbReference>
<evidence type="ECO:0000259" key="2">
    <source>
        <dbReference type="Pfam" id="PF08327"/>
    </source>
</evidence>
<organism evidence="3 4">
    <name type="scientific">Actinophytocola oryzae</name>
    <dbReference type="NCBI Taxonomy" id="502181"/>
    <lineage>
        <taxon>Bacteria</taxon>
        <taxon>Bacillati</taxon>
        <taxon>Actinomycetota</taxon>
        <taxon>Actinomycetes</taxon>
        <taxon>Pseudonocardiales</taxon>
        <taxon>Pseudonocardiaceae</taxon>
    </lineage>
</organism>
<comment type="caution">
    <text evidence="3">The sequence shown here is derived from an EMBL/GenBank/DDBJ whole genome shotgun (WGS) entry which is preliminary data.</text>
</comment>
<dbReference type="Pfam" id="PF08327">
    <property type="entry name" value="AHSA1"/>
    <property type="match status" value="1"/>
</dbReference>
<proteinExistence type="inferred from homology"/>
<feature type="domain" description="Activator of Hsp90 ATPase homologue 1/2-like C-terminal" evidence="2">
    <location>
        <begin position="14"/>
        <end position="129"/>
    </location>
</feature>
<gene>
    <name evidence="3" type="ORF">CLV71_104335</name>
</gene>
<dbReference type="Gene3D" id="3.30.530.20">
    <property type="match status" value="1"/>
</dbReference>
<dbReference type="OrthoDB" id="9803476at2"/>
<dbReference type="EMBL" id="SOCP01000004">
    <property type="protein sequence ID" value="TDV53867.1"/>
    <property type="molecule type" value="Genomic_DNA"/>
</dbReference>
<comment type="similarity">
    <text evidence="1">Belongs to the AHA1 family.</text>
</comment>
<keyword evidence="4" id="KW-1185">Reference proteome</keyword>
<dbReference type="InterPro" id="IPR023393">
    <property type="entry name" value="START-like_dom_sf"/>
</dbReference>